<dbReference type="Pfam" id="PF08241">
    <property type="entry name" value="Methyltransf_11"/>
    <property type="match status" value="1"/>
</dbReference>
<feature type="domain" description="Methyltransferase type 11" evidence="2">
    <location>
        <begin position="138"/>
        <end position="195"/>
    </location>
</feature>
<reference evidence="3 4" key="1">
    <citation type="submission" date="2019-03" db="EMBL/GenBank/DDBJ databases">
        <title>Genomic Encyclopedia of Archaeal and Bacterial Type Strains, Phase II (KMG-II): from individual species to whole genera.</title>
        <authorList>
            <person name="Goeker M."/>
        </authorList>
    </citation>
    <scope>NUCLEOTIDE SEQUENCE [LARGE SCALE GENOMIC DNA]</scope>
    <source>
        <strain evidence="3 4">DSM 19034</strain>
    </source>
</reference>
<sequence>MEVARRKFQGVLNILSFNRHFYVYGLGVLALIIISHAVFSYSDLLLWLIIIAFVYGLIIPLIVSAYVYDFSGYYNFKWLKDSAVDFKAKQIVNINAGFDETSFILESNFPEAELKVFDFYDPKRHTEPAIVRARKVSLTYPNTVVIKSTHIPLDKQSVDLVFLLSAAHEIRDYKEKVAFLKECYRICKPGGRVVLVEHLRDFPNFLAFTVGFTHFFSARVWKNAFTDAGFATIKEKKFTPFMSVFTVAPQSIK</sequence>
<dbReference type="InterPro" id="IPR029063">
    <property type="entry name" value="SAM-dependent_MTases_sf"/>
</dbReference>
<keyword evidence="1" id="KW-0812">Transmembrane</keyword>
<organism evidence="3 4">
    <name type="scientific">Pedobacter duraquae</name>
    <dbReference type="NCBI Taxonomy" id="425511"/>
    <lineage>
        <taxon>Bacteria</taxon>
        <taxon>Pseudomonadati</taxon>
        <taxon>Bacteroidota</taxon>
        <taxon>Sphingobacteriia</taxon>
        <taxon>Sphingobacteriales</taxon>
        <taxon>Sphingobacteriaceae</taxon>
        <taxon>Pedobacter</taxon>
    </lineage>
</organism>
<evidence type="ECO:0000313" key="3">
    <source>
        <dbReference type="EMBL" id="TDO23803.1"/>
    </source>
</evidence>
<dbReference type="AlphaFoldDB" id="A0A4R6INL1"/>
<proteinExistence type="predicted"/>
<dbReference type="EMBL" id="SNWM01000001">
    <property type="protein sequence ID" value="TDO23803.1"/>
    <property type="molecule type" value="Genomic_DNA"/>
</dbReference>
<dbReference type="GO" id="GO:0032259">
    <property type="term" value="P:methylation"/>
    <property type="evidence" value="ECO:0007669"/>
    <property type="project" value="UniProtKB-KW"/>
</dbReference>
<dbReference type="Gene3D" id="3.40.50.150">
    <property type="entry name" value="Vaccinia Virus protein VP39"/>
    <property type="match status" value="1"/>
</dbReference>
<evidence type="ECO:0000313" key="4">
    <source>
        <dbReference type="Proteomes" id="UP000295499"/>
    </source>
</evidence>
<keyword evidence="3" id="KW-0489">Methyltransferase</keyword>
<dbReference type="RefSeq" id="WP_133551345.1">
    <property type="nucleotide sequence ID" value="NZ_SNWM01000001.1"/>
</dbReference>
<dbReference type="InterPro" id="IPR013216">
    <property type="entry name" value="Methyltransf_11"/>
</dbReference>
<evidence type="ECO:0000256" key="1">
    <source>
        <dbReference type="SAM" id="Phobius"/>
    </source>
</evidence>
<protein>
    <submittedName>
        <fullName evidence="3">Methyltransferase family protein</fullName>
    </submittedName>
</protein>
<dbReference type="OrthoDB" id="9810615at2"/>
<keyword evidence="1" id="KW-0472">Membrane</keyword>
<gene>
    <name evidence="3" type="ORF">CLV32_0088</name>
</gene>
<keyword evidence="1" id="KW-1133">Transmembrane helix</keyword>
<keyword evidence="3" id="KW-0808">Transferase</keyword>
<dbReference type="SUPFAM" id="SSF53335">
    <property type="entry name" value="S-adenosyl-L-methionine-dependent methyltransferases"/>
    <property type="match status" value="1"/>
</dbReference>
<comment type="caution">
    <text evidence="3">The sequence shown here is derived from an EMBL/GenBank/DDBJ whole genome shotgun (WGS) entry which is preliminary data.</text>
</comment>
<dbReference type="Proteomes" id="UP000295499">
    <property type="component" value="Unassembled WGS sequence"/>
</dbReference>
<dbReference type="GO" id="GO:0008757">
    <property type="term" value="F:S-adenosylmethionine-dependent methyltransferase activity"/>
    <property type="evidence" value="ECO:0007669"/>
    <property type="project" value="InterPro"/>
</dbReference>
<feature type="transmembrane region" description="Helical" evidence="1">
    <location>
        <begin position="21"/>
        <end position="39"/>
    </location>
</feature>
<evidence type="ECO:0000259" key="2">
    <source>
        <dbReference type="Pfam" id="PF08241"/>
    </source>
</evidence>
<feature type="transmembrane region" description="Helical" evidence="1">
    <location>
        <begin position="45"/>
        <end position="68"/>
    </location>
</feature>
<keyword evidence="4" id="KW-1185">Reference proteome</keyword>
<accession>A0A4R6INL1</accession>
<name>A0A4R6INL1_9SPHI</name>